<keyword evidence="4 5" id="KW-0472">Membrane</keyword>
<dbReference type="PANTHER" id="PTHR33514">
    <property type="entry name" value="PROTEIN ABCI12, CHLOROPLASTIC"/>
    <property type="match status" value="1"/>
</dbReference>
<dbReference type="AlphaFoldDB" id="A0A1I6D6Y8"/>
<feature type="transmembrane region" description="Helical" evidence="5">
    <location>
        <begin position="102"/>
        <end position="131"/>
    </location>
</feature>
<proteinExistence type="predicted"/>
<dbReference type="Proteomes" id="UP000199584">
    <property type="component" value="Unassembled WGS sequence"/>
</dbReference>
<dbReference type="GO" id="GO:0005886">
    <property type="term" value="C:plasma membrane"/>
    <property type="evidence" value="ECO:0007669"/>
    <property type="project" value="UniProtKB-ARBA"/>
</dbReference>
<evidence type="ECO:0000256" key="5">
    <source>
        <dbReference type="SAM" id="Phobius"/>
    </source>
</evidence>
<feature type="transmembrane region" description="Helical" evidence="5">
    <location>
        <begin position="274"/>
        <end position="294"/>
    </location>
</feature>
<keyword evidence="3 5" id="KW-1133">Transmembrane helix</keyword>
<dbReference type="EMBL" id="FOYM01000006">
    <property type="protein sequence ID" value="SFR01210.1"/>
    <property type="molecule type" value="Genomic_DNA"/>
</dbReference>
<feature type="transmembrane region" description="Helical" evidence="5">
    <location>
        <begin position="14"/>
        <end position="32"/>
    </location>
</feature>
<reference evidence="7" key="1">
    <citation type="submission" date="2016-10" db="EMBL/GenBank/DDBJ databases">
        <authorList>
            <person name="Varghese N."/>
            <person name="Submissions S."/>
        </authorList>
    </citation>
    <scope>NUCLEOTIDE SEQUENCE [LARGE SCALE GENOMIC DNA]</scope>
    <source>
        <strain evidence="7">DSM 3669</strain>
    </source>
</reference>
<protein>
    <submittedName>
        <fullName evidence="6">Energy-coupling factor transport system permease protein</fullName>
    </submittedName>
</protein>
<feature type="transmembrane region" description="Helical" evidence="5">
    <location>
        <begin position="62"/>
        <end position="90"/>
    </location>
</feature>
<evidence type="ECO:0000256" key="4">
    <source>
        <dbReference type="ARBA" id="ARBA00023136"/>
    </source>
</evidence>
<sequence length="304" mass="34214">MLAYREKDNLIHKLHPLAAVAYISIIIILSLIFSHPVYLLGLLLAVGTVIIASGNFREWTPYLLISLGMITVIMLVNAVFVQAGSTVLFYGPRVPVLGKIRITLEAICFGIGMGIRLLVIVSAFCFYTYAVHPDKALKLFSKFGNKSVLAVTLSTRLFPLMIRDVRRITEVQRCRGVKLDTGSRWQRVKNRLPVINVLLLSSLERSLQLAESMQARGYGSGKRTCYTRDLWRPRDCLIFSAAVLSLLTGIWAVWQGWAGYTYYPRLESLQLNDLKMAAVIVLALTVPTVLSWGWKKWPLLKSKI</sequence>
<feature type="transmembrane region" description="Helical" evidence="5">
    <location>
        <begin position="37"/>
        <end position="56"/>
    </location>
</feature>
<dbReference type="InterPro" id="IPR003339">
    <property type="entry name" value="ABC/ECF_trnsptr_transmembrane"/>
</dbReference>
<dbReference type="Pfam" id="PF02361">
    <property type="entry name" value="CbiQ"/>
    <property type="match status" value="1"/>
</dbReference>
<evidence type="ECO:0000256" key="3">
    <source>
        <dbReference type="ARBA" id="ARBA00022989"/>
    </source>
</evidence>
<gene>
    <name evidence="6" type="ORF">SAMN05660706_10688</name>
</gene>
<organism evidence="6 7">
    <name type="scientific">Desulfoscipio geothermicus DSM 3669</name>
    <dbReference type="NCBI Taxonomy" id="1121426"/>
    <lineage>
        <taxon>Bacteria</taxon>
        <taxon>Bacillati</taxon>
        <taxon>Bacillota</taxon>
        <taxon>Clostridia</taxon>
        <taxon>Eubacteriales</taxon>
        <taxon>Desulfallaceae</taxon>
        <taxon>Desulfoscipio</taxon>
    </lineage>
</organism>
<name>A0A1I6D6Y8_9FIRM</name>
<dbReference type="RefSeq" id="WP_092482398.1">
    <property type="nucleotide sequence ID" value="NZ_FOYM01000006.1"/>
</dbReference>
<keyword evidence="2 5" id="KW-0812">Transmembrane</keyword>
<evidence type="ECO:0000256" key="2">
    <source>
        <dbReference type="ARBA" id="ARBA00022692"/>
    </source>
</evidence>
<dbReference type="CDD" id="cd16914">
    <property type="entry name" value="EcfT"/>
    <property type="match status" value="1"/>
</dbReference>
<evidence type="ECO:0000313" key="6">
    <source>
        <dbReference type="EMBL" id="SFR01210.1"/>
    </source>
</evidence>
<comment type="subcellular location">
    <subcellularLocation>
        <location evidence="1">Membrane</location>
        <topology evidence="1">Multi-pass membrane protein</topology>
    </subcellularLocation>
</comment>
<dbReference type="PANTHER" id="PTHR33514:SF13">
    <property type="entry name" value="PROTEIN ABCI12, CHLOROPLASTIC"/>
    <property type="match status" value="1"/>
</dbReference>
<evidence type="ECO:0000313" key="7">
    <source>
        <dbReference type="Proteomes" id="UP000199584"/>
    </source>
</evidence>
<feature type="transmembrane region" description="Helical" evidence="5">
    <location>
        <begin position="236"/>
        <end position="254"/>
    </location>
</feature>
<dbReference type="OrthoDB" id="2039442at2"/>
<evidence type="ECO:0000256" key="1">
    <source>
        <dbReference type="ARBA" id="ARBA00004141"/>
    </source>
</evidence>
<dbReference type="STRING" id="39060.SAMN05660706_10688"/>
<keyword evidence="7" id="KW-1185">Reference proteome</keyword>
<accession>A0A1I6D6Y8</accession>